<evidence type="ECO:0000259" key="1">
    <source>
        <dbReference type="Pfam" id="PF21530"/>
    </source>
</evidence>
<proteinExistence type="predicted"/>
<dbReference type="InterPro" id="IPR049163">
    <property type="entry name" value="Pif1-like_2B_dom"/>
</dbReference>
<comment type="caution">
    <text evidence="2">The sequence shown here is derived from an EMBL/GenBank/DDBJ whole genome shotgun (WGS) entry which is preliminary data.</text>
</comment>
<evidence type="ECO:0000313" key="3">
    <source>
        <dbReference type="Proteomes" id="UP001154282"/>
    </source>
</evidence>
<name>A0AAV0IV40_9ROSI</name>
<dbReference type="SUPFAM" id="SSF52540">
    <property type="entry name" value="P-loop containing nucleoside triphosphate hydrolases"/>
    <property type="match status" value="1"/>
</dbReference>
<reference evidence="2" key="1">
    <citation type="submission" date="2022-08" db="EMBL/GenBank/DDBJ databases">
        <authorList>
            <person name="Gutierrez-Valencia J."/>
        </authorList>
    </citation>
    <scope>NUCLEOTIDE SEQUENCE</scope>
</reference>
<evidence type="ECO:0000313" key="2">
    <source>
        <dbReference type="EMBL" id="CAI0400874.1"/>
    </source>
</evidence>
<gene>
    <name evidence="2" type="ORF">LITE_LOCUS10946</name>
</gene>
<organism evidence="2 3">
    <name type="scientific">Linum tenue</name>
    <dbReference type="NCBI Taxonomy" id="586396"/>
    <lineage>
        <taxon>Eukaryota</taxon>
        <taxon>Viridiplantae</taxon>
        <taxon>Streptophyta</taxon>
        <taxon>Embryophyta</taxon>
        <taxon>Tracheophyta</taxon>
        <taxon>Spermatophyta</taxon>
        <taxon>Magnoliopsida</taxon>
        <taxon>eudicotyledons</taxon>
        <taxon>Gunneridae</taxon>
        <taxon>Pentapetalae</taxon>
        <taxon>rosids</taxon>
        <taxon>fabids</taxon>
        <taxon>Malpighiales</taxon>
        <taxon>Linaceae</taxon>
        <taxon>Linum</taxon>
    </lineage>
</organism>
<dbReference type="GO" id="GO:0005657">
    <property type="term" value="C:replication fork"/>
    <property type="evidence" value="ECO:0007669"/>
    <property type="project" value="TreeGrafter"/>
</dbReference>
<protein>
    <recommendedName>
        <fullName evidence="1">DNA helicase Pif1-like 2B domain-containing protein</fullName>
    </recommendedName>
</protein>
<dbReference type="AlphaFoldDB" id="A0AAV0IV40"/>
<accession>A0AAV0IV40</accession>
<dbReference type="Proteomes" id="UP001154282">
    <property type="component" value="Unassembled WGS sequence"/>
</dbReference>
<feature type="domain" description="DNA helicase Pif1-like 2B" evidence="1">
    <location>
        <begin position="269"/>
        <end position="315"/>
    </location>
</feature>
<dbReference type="PANTHER" id="PTHR23274">
    <property type="entry name" value="DNA HELICASE-RELATED"/>
    <property type="match status" value="1"/>
</dbReference>
<dbReference type="Pfam" id="PF21530">
    <property type="entry name" value="Pif1_2B_dom"/>
    <property type="match status" value="1"/>
</dbReference>
<dbReference type="GO" id="GO:0006260">
    <property type="term" value="P:DNA replication"/>
    <property type="evidence" value="ECO:0007669"/>
    <property type="project" value="TreeGrafter"/>
</dbReference>
<dbReference type="InterPro" id="IPR027417">
    <property type="entry name" value="P-loop_NTPase"/>
</dbReference>
<keyword evidence="3" id="KW-1185">Reference proteome</keyword>
<dbReference type="EMBL" id="CAMGYJ010000004">
    <property type="protein sequence ID" value="CAI0400874.1"/>
    <property type="molecule type" value="Genomic_DNA"/>
</dbReference>
<dbReference type="PANTHER" id="PTHR23274:SF53">
    <property type="entry name" value="ATP-DEPENDENT DNA HELICASE"/>
    <property type="match status" value="1"/>
</dbReference>
<sequence>MVICGENYRRIGSLLPPDGEKPKFAQLYIFEPKNEIDNRLANFASRDGLLMPELLTLLLQMLDQHNELVKTFRRVRQQLQDSATTSLKLRIFGAKSRNRQYDLPSSTEIAALIPGDFIPDREDRDIIVDHIYEGLKRITSLNSKFDALHFPLLFPYGEDGYHPLIKYRSFREDAPMDWIQIPQLFLINPGNDPVESIADDIYDSFPHNHSHPSYLTSRAIVTPTNATVSTINNYMLQRVTGNSTTYYSSDSLFLSTETADSFDESYPTEFLNTLTFNGVPDHELTIKVNTPVMLLRNFNPGLGLCNGTRIMITSLGDNYIKGNIMGGSYDTDELVIPRIVLNVENSKWPFILKRRQFLLRLCYAMTINKSQGQTLEKVGIYLPEPVFSHGDTPKHNTKLRPSVIAVRECSNRQV</sequence>